<evidence type="ECO:0000256" key="3">
    <source>
        <dbReference type="ARBA" id="ARBA00010663"/>
    </source>
</evidence>
<comment type="caution">
    <text evidence="13">Lacks conserved residue(s) required for the propagation of feature annotation.</text>
</comment>
<dbReference type="RefSeq" id="NP_001008913.1">
    <property type="nucleotide sequence ID" value="NM_001008913.2"/>
</dbReference>
<evidence type="ECO:0000256" key="9">
    <source>
        <dbReference type="ARBA" id="ARBA00023136"/>
    </source>
</evidence>
<evidence type="ECO:0000313" key="16">
    <source>
        <dbReference type="Proteomes" id="UP000002494"/>
    </source>
</evidence>
<proteinExistence type="inferred from homology"/>
<accession>A0ABK0L8K5</accession>
<feature type="transmembrane region" description="Helical" evidence="13">
    <location>
        <begin position="222"/>
        <end position="243"/>
    </location>
</feature>
<keyword evidence="16" id="KW-1185">Reference proteome</keyword>
<dbReference type="Pfam" id="PF03402">
    <property type="entry name" value="V1R"/>
    <property type="match status" value="1"/>
</dbReference>
<organism evidence="15 16">
    <name type="scientific">Rattus norvegicus</name>
    <name type="common">Rat</name>
    <dbReference type="NCBI Taxonomy" id="10116"/>
    <lineage>
        <taxon>Eukaryota</taxon>
        <taxon>Metazoa</taxon>
        <taxon>Chordata</taxon>
        <taxon>Craniata</taxon>
        <taxon>Vertebrata</taxon>
        <taxon>Euteleostomi</taxon>
        <taxon>Mammalia</taxon>
        <taxon>Eutheria</taxon>
        <taxon>Euarchontoglires</taxon>
        <taxon>Glires</taxon>
        <taxon>Rodentia</taxon>
        <taxon>Myomorpha</taxon>
        <taxon>Muroidea</taxon>
        <taxon>Muridae</taxon>
        <taxon>Murinae</taxon>
        <taxon>Rattus</taxon>
    </lineage>
</organism>
<dbReference type="PANTHER" id="PTHR24062">
    <property type="entry name" value="VOMERONASAL TYPE-1 RECEPTOR"/>
    <property type="match status" value="1"/>
</dbReference>
<dbReference type="PROSITE" id="PS50262">
    <property type="entry name" value="G_PROTEIN_RECEP_F1_2"/>
    <property type="match status" value="1"/>
</dbReference>
<protein>
    <recommendedName>
        <fullName evidence="13">Vomeronasal type-1 receptor</fullName>
    </recommendedName>
</protein>
<feature type="transmembrane region" description="Helical" evidence="13">
    <location>
        <begin position="180"/>
        <end position="201"/>
    </location>
</feature>
<keyword evidence="10" id="KW-1015">Disulfide bond</keyword>
<keyword evidence="7 13" id="KW-1133">Transmembrane helix</keyword>
<dbReference type="Proteomes" id="UP000002494">
    <property type="component" value="Chromosome 1"/>
</dbReference>
<gene>
    <name evidence="15" type="primary">Vom1r36</name>
</gene>
<feature type="transmembrane region" description="Helical" evidence="13">
    <location>
        <begin position="41"/>
        <end position="62"/>
    </location>
</feature>
<reference evidence="15" key="1">
    <citation type="submission" date="2024-01" db="EMBL/GenBank/DDBJ databases">
        <title>GRCr8: a new rat reference genome assembly contstructed from accurate long reads and long range scaffolding.</title>
        <authorList>
            <person name="Doris P.A."/>
            <person name="Kalbfleisch T."/>
            <person name="Li K."/>
            <person name="Howe K."/>
            <person name="Wood J."/>
        </authorList>
    </citation>
    <scope>NUCLEOTIDE SEQUENCE [LARGE SCALE GENOMIC DNA]</scope>
    <source>
        <strain evidence="15">Brown Norway</strain>
    </source>
</reference>
<sequence>MEKVALQILVLCQVGPGTVANALLFIHNFSPIVTDSQMRPIQIIQTNLAIANVFIILLLFFTNNMTVGVLKRTLTDLSCKCGYFLYLVARSSNMCFTCALSTYQFVTLVSGNWGRVLLRGRATKVVSYSCYSCWLFSILNNAYIPMKISGSQKPNNGIDVKVKWVCSISDFSVGMNFLRFAHDIIFISIMLWTSVSMVLLLRKHHQRLQHIHTPIQDHRGYAEIRACHTILMVVVTFVSFYFLDCICTFFRISFVNTCLWLGHVKEVLAVSFPTIYPLILIFRGPKDHCSLFFTVQPLNHVTR</sequence>
<dbReference type="GeneTree" id="ENSGT00960000186612"/>
<evidence type="ECO:0000256" key="2">
    <source>
        <dbReference type="ARBA" id="ARBA00004651"/>
    </source>
</evidence>
<comment type="subcellular location">
    <subcellularLocation>
        <location evidence="2 13">Cell membrane</location>
        <topology evidence="2 13">Multi-pass membrane protein</topology>
    </subcellularLocation>
</comment>
<evidence type="ECO:0000259" key="14">
    <source>
        <dbReference type="PROSITE" id="PS50262"/>
    </source>
</evidence>
<keyword evidence="6 13" id="KW-0812">Transmembrane</keyword>
<evidence type="ECO:0000256" key="6">
    <source>
        <dbReference type="ARBA" id="ARBA00022692"/>
    </source>
</evidence>
<evidence type="ECO:0000256" key="11">
    <source>
        <dbReference type="ARBA" id="ARBA00023170"/>
    </source>
</evidence>
<reference evidence="15" key="3">
    <citation type="submission" date="2025-09" db="UniProtKB">
        <authorList>
            <consortium name="Ensembl"/>
        </authorList>
    </citation>
    <scope>IDENTIFICATION</scope>
    <source>
        <strain evidence="15">Brown Norway</strain>
    </source>
</reference>
<dbReference type="Gene3D" id="1.20.1070.10">
    <property type="entry name" value="Rhodopsin 7-helix transmembrane proteins"/>
    <property type="match status" value="1"/>
</dbReference>
<evidence type="ECO:0000256" key="10">
    <source>
        <dbReference type="ARBA" id="ARBA00023157"/>
    </source>
</evidence>
<evidence type="ECO:0000256" key="12">
    <source>
        <dbReference type="ARBA" id="ARBA00023224"/>
    </source>
</evidence>
<evidence type="ECO:0000256" key="8">
    <source>
        <dbReference type="ARBA" id="ARBA00023040"/>
    </source>
</evidence>
<comment type="similarity">
    <text evidence="3 13">Belongs to the G-protein coupled receptor 1 family.</text>
</comment>
<keyword evidence="9 13" id="KW-0472">Membrane</keyword>
<dbReference type="InterPro" id="IPR004072">
    <property type="entry name" value="Vmron_rcpt_1"/>
</dbReference>
<keyword evidence="11 13" id="KW-0675">Receptor</keyword>
<reference evidence="15" key="2">
    <citation type="submission" date="2025-08" db="UniProtKB">
        <authorList>
            <consortium name="Ensembl"/>
        </authorList>
    </citation>
    <scope>IDENTIFICATION</scope>
    <source>
        <strain evidence="15">Brown Norway</strain>
    </source>
</reference>
<evidence type="ECO:0000256" key="1">
    <source>
        <dbReference type="ARBA" id="ARBA00002233"/>
    </source>
</evidence>
<feature type="domain" description="G-protein coupled receptors family 1 profile" evidence="14">
    <location>
        <begin position="20"/>
        <end position="280"/>
    </location>
</feature>
<dbReference type="InterPro" id="IPR017452">
    <property type="entry name" value="GPCR_Rhodpsn_7TM"/>
</dbReference>
<evidence type="ECO:0000313" key="15">
    <source>
        <dbReference type="Ensembl" id="ENSRNOP00000101236.1"/>
    </source>
</evidence>
<dbReference type="SUPFAM" id="SSF81321">
    <property type="entry name" value="Family A G protein-coupled receptor-like"/>
    <property type="match status" value="1"/>
</dbReference>
<comment type="function">
    <text evidence="1">Putative pheromone receptor implicated in the regulation of social as well as reproductive behavior.</text>
</comment>
<keyword evidence="4 13" id="KW-1003">Cell membrane</keyword>
<dbReference type="GeneID" id="494264"/>
<keyword evidence="12 13" id="KW-0807">Transducer</keyword>
<evidence type="ECO:0000256" key="5">
    <source>
        <dbReference type="ARBA" id="ARBA00022507"/>
    </source>
</evidence>
<keyword evidence="8 13" id="KW-0297">G-protein coupled receptor</keyword>
<dbReference type="Ensembl" id="ENSRNOT00000121368.1">
    <property type="protein sequence ID" value="ENSRNOP00000101236.1"/>
    <property type="gene ID" value="ENSRNOG00000087264.1"/>
</dbReference>
<feature type="transmembrane region" description="Helical" evidence="13">
    <location>
        <begin position="125"/>
        <end position="144"/>
    </location>
</feature>
<name>A0ABK0L8K5_RAT</name>
<evidence type="ECO:0000256" key="13">
    <source>
        <dbReference type="RuleBase" id="RU364061"/>
    </source>
</evidence>
<keyword evidence="5 13" id="KW-0589">Pheromone response</keyword>
<evidence type="ECO:0000256" key="7">
    <source>
        <dbReference type="ARBA" id="ARBA00022989"/>
    </source>
</evidence>
<evidence type="ECO:0000256" key="4">
    <source>
        <dbReference type="ARBA" id="ARBA00022475"/>
    </source>
</evidence>